<proteinExistence type="predicted"/>
<feature type="region of interest" description="Disordered" evidence="1">
    <location>
        <begin position="1"/>
        <end position="45"/>
    </location>
</feature>
<accession>A0AAW1R5C8</accession>
<sequence>MFGRQILSTRGTEPSAAFGSSVRESAEKQYISPEHSKATGGNNSCGPIYNLQSSLGPQAEALATTAAAITFGTSPRLPKPPRAAAPGPGAYKIKPALGKQFDSTMPNAPQSVFQVATRDALDKVYSGDKNLAKAFEGRESPGPMAYGAVSGVGRQKLSTRESPAEVHMTKANRFRYTSVQQAESSPGAGTYKAEQSSVGKQPVSHKASMPAFGFGTTTREQLAKLYSNKEQDKLSCGVGTPGPTTALQRSSLGRQPLSNATSQDGWHFSKARRLRSYEQDSPGPASYCI</sequence>
<feature type="region of interest" description="Disordered" evidence="1">
    <location>
        <begin position="233"/>
        <end position="266"/>
    </location>
</feature>
<feature type="compositionally biased region" description="Polar residues" evidence="1">
    <location>
        <begin position="242"/>
        <end position="264"/>
    </location>
</feature>
<organism evidence="2 3">
    <name type="scientific">[Myrmecia] bisecta</name>
    <dbReference type="NCBI Taxonomy" id="41462"/>
    <lineage>
        <taxon>Eukaryota</taxon>
        <taxon>Viridiplantae</taxon>
        <taxon>Chlorophyta</taxon>
        <taxon>core chlorophytes</taxon>
        <taxon>Trebouxiophyceae</taxon>
        <taxon>Trebouxiales</taxon>
        <taxon>Trebouxiaceae</taxon>
        <taxon>Myrmecia</taxon>
    </lineage>
</organism>
<dbReference type="Proteomes" id="UP001489004">
    <property type="component" value="Unassembled WGS sequence"/>
</dbReference>
<dbReference type="Pfam" id="PF07004">
    <property type="entry name" value="SHIPPO-rpt"/>
    <property type="match status" value="2"/>
</dbReference>
<evidence type="ECO:0008006" key="4">
    <source>
        <dbReference type="Google" id="ProtNLM"/>
    </source>
</evidence>
<feature type="region of interest" description="Disordered" evidence="1">
    <location>
        <begin position="179"/>
        <end position="206"/>
    </location>
</feature>
<dbReference type="EMBL" id="JALJOR010000001">
    <property type="protein sequence ID" value="KAK9829185.1"/>
    <property type="molecule type" value="Genomic_DNA"/>
</dbReference>
<reference evidence="2 3" key="1">
    <citation type="journal article" date="2024" name="Nat. Commun.">
        <title>Phylogenomics reveals the evolutionary origins of lichenization in chlorophyte algae.</title>
        <authorList>
            <person name="Puginier C."/>
            <person name="Libourel C."/>
            <person name="Otte J."/>
            <person name="Skaloud P."/>
            <person name="Haon M."/>
            <person name="Grisel S."/>
            <person name="Petersen M."/>
            <person name="Berrin J.G."/>
            <person name="Delaux P.M."/>
            <person name="Dal Grande F."/>
            <person name="Keller J."/>
        </authorList>
    </citation>
    <scope>NUCLEOTIDE SEQUENCE [LARGE SCALE GENOMIC DNA]</scope>
    <source>
        <strain evidence="2 3">SAG 2043</strain>
    </source>
</reference>
<evidence type="ECO:0000313" key="2">
    <source>
        <dbReference type="EMBL" id="KAK9829185.1"/>
    </source>
</evidence>
<dbReference type="InterPro" id="IPR010736">
    <property type="entry name" value="SHIPPO-rpt"/>
</dbReference>
<protein>
    <recommendedName>
        <fullName evidence="4">Flagellar associated protein</fullName>
    </recommendedName>
</protein>
<evidence type="ECO:0000313" key="3">
    <source>
        <dbReference type="Proteomes" id="UP001489004"/>
    </source>
</evidence>
<keyword evidence="3" id="KW-1185">Reference proteome</keyword>
<name>A0AAW1R5C8_9CHLO</name>
<dbReference type="PANTHER" id="PTHR40429:SF1">
    <property type="entry name" value="FLAGELLAR ASSOCIATED PROTEIN"/>
    <property type="match status" value="1"/>
</dbReference>
<dbReference type="AlphaFoldDB" id="A0AAW1R5C8"/>
<evidence type="ECO:0000256" key="1">
    <source>
        <dbReference type="SAM" id="MobiDB-lite"/>
    </source>
</evidence>
<gene>
    <name evidence="2" type="ORF">WJX72_004374</name>
</gene>
<dbReference type="PANTHER" id="PTHR40429">
    <property type="entry name" value="FLAGELLAR ASSOCIATED PROTEIN"/>
    <property type="match status" value="1"/>
</dbReference>
<feature type="compositionally biased region" description="Polar residues" evidence="1">
    <location>
        <begin position="1"/>
        <end position="12"/>
    </location>
</feature>
<comment type="caution">
    <text evidence="2">The sequence shown here is derived from an EMBL/GenBank/DDBJ whole genome shotgun (WGS) entry which is preliminary data.</text>
</comment>